<evidence type="ECO:0000313" key="3">
    <source>
        <dbReference type="Proteomes" id="UP001201980"/>
    </source>
</evidence>
<keyword evidence="3" id="KW-1185">Reference proteome</keyword>
<protein>
    <submittedName>
        <fullName evidence="2">Uncharacterized protein</fullName>
    </submittedName>
</protein>
<sequence length="474" mass="53825">MESNELESPGLGVEPDAVLQSRDPGNNGDDGDDDNDTERAHSPSISTLKEQYDELKVKVTEVTDRAAKSEAGEASTGEQLRQVYQELSERGEKTENIEGKYTNALKKIMDLNAELQDARFQISTKHPYQGVLDAEEVAWDYNKLLDKVFDWAVMLMCPIVESVDAFEKLFSVDRSLMFAAHYPFVDSEIVTAIIMRFLYNQIFCSSLYGVYEGHVDLITQLEENLKQKAEPKRDLFSIRNWRAEAFSALLLKSDFRTGRKHRAEELSKELTMLFEALSSGNGISFLTMTQGFRDSCVLPAMKLYEKNLTSTADEFYVDWPETFTEVILGEDDPATGQREERLVSTDKFFDSLDHIEGKNVIGDKSKFDWTQKTEEERKMPRDQLRKKLRALSIIAPAILMRKISGEEGDGNYRAEPVVVSKSRMLVSYGLKALDRQMCGTDEDAHVMLDLINYEPPEVNVLTMPFLESEDALDA</sequence>
<accession>A0AAD5RHG2</accession>
<evidence type="ECO:0000313" key="2">
    <source>
        <dbReference type="EMBL" id="KAJ2893829.1"/>
    </source>
</evidence>
<dbReference type="EMBL" id="JAKWBI020000562">
    <property type="protein sequence ID" value="KAJ2893829.1"/>
    <property type="molecule type" value="Genomic_DNA"/>
</dbReference>
<proteinExistence type="predicted"/>
<name>A0AAD5RHG2_9PEZI</name>
<feature type="region of interest" description="Disordered" evidence="1">
    <location>
        <begin position="1"/>
        <end position="52"/>
    </location>
</feature>
<comment type="caution">
    <text evidence="2">The sequence shown here is derived from an EMBL/GenBank/DDBJ whole genome shotgun (WGS) entry which is preliminary data.</text>
</comment>
<evidence type="ECO:0000256" key="1">
    <source>
        <dbReference type="SAM" id="MobiDB-lite"/>
    </source>
</evidence>
<organism evidence="2 3">
    <name type="scientific">Zalerion maritima</name>
    <dbReference type="NCBI Taxonomy" id="339359"/>
    <lineage>
        <taxon>Eukaryota</taxon>
        <taxon>Fungi</taxon>
        <taxon>Dikarya</taxon>
        <taxon>Ascomycota</taxon>
        <taxon>Pezizomycotina</taxon>
        <taxon>Sordariomycetes</taxon>
        <taxon>Lulworthiomycetidae</taxon>
        <taxon>Lulworthiales</taxon>
        <taxon>Lulworthiaceae</taxon>
        <taxon>Zalerion</taxon>
    </lineage>
</organism>
<dbReference type="AlphaFoldDB" id="A0AAD5RHG2"/>
<reference evidence="2" key="1">
    <citation type="submission" date="2022-07" db="EMBL/GenBank/DDBJ databases">
        <title>Draft genome sequence of Zalerion maritima ATCC 34329, a (micro)plastics degrading marine fungus.</title>
        <authorList>
            <person name="Paco A."/>
            <person name="Goncalves M.F.M."/>
            <person name="Rocha-Santos T.A.P."/>
            <person name="Alves A."/>
        </authorList>
    </citation>
    <scope>NUCLEOTIDE SEQUENCE</scope>
    <source>
        <strain evidence="2">ATCC 34329</strain>
    </source>
</reference>
<dbReference type="Proteomes" id="UP001201980">
    <property type="component" value="Unassembled WGS sequence"/>
</dbReference>
<gene>
    <name evidence="2" type="ORF">MKZ38_008211</name>
</gene>